<keyword evidence="6" id="KW-1185">Reference proteome</keyword>
<keyword evidence="1" id="KW-0732">Signal</keyword>
<evidence type="ECO:0000259" key="3">
    <source>
        <dbReference type="Pfam" id="PF16216"/>
    </source>
</evidence>
<sequence>MNFNQLMCALFMLCYGMLVASCEPADSSNKLYTYTLSGDTTADAYDEAVTVACIQGILNRDATQLYLLSETYDRPAYWLDTLSASGKWLEKKERTPVATLDELVSLAGKQIKGAIIWDPEVPASLNVATTLAGLEDGIVMSPKQADLYLANWKLPIIKDFRGMFTGNETGSKKNDAYRWAIREFLETGRCDPHWLCLYEDAYMTRKKGDVSYVVTRDWPVRNKSFVYDLSPWGDETPLDDPDQRLGTDLETYQLMLEAVQKLTKGEQMTEVAGFFSFPKYSNIPGYESKHDPVPTEWETVYLISPYNCYQNTVAHLCFNQSLHAQAPVGELKQGRPEQKEPEAGKTYLCILMADYDSATPLYDFLPKHWNDPARGEIPLAWGINPNLIETYPDVIQHFYNTKSANDFFTADASAAGYMNPNRIDSASLPLFIEHNKRFYNRLDMSLSPMVLDWDEPTDAVKDAFTQFSGDGFATIVIDFHDTGGKVPEPHVWEGMPVMELINSACNFSTPQQTAKEMSMEIPATSKGSESTFYFFRIVWTSPSQVIAALNELRKLRPELDIEVVDPYNFFHLYKSTKG</sequence>
<proteinExistence type="predicted"/>
<accession>A0ABQ1KZ38</accession>
<name>A0ABQ1KZ38_9SPHI</name>
<dbReference type="Proteomes" id="UP000597338">
    <property type="component" value="Unassembled WGS sequence"/>
</dbReference>
<feature type="domain" description="GxGYxYP putative glycoside hydrolase second N-terminal" evidence="4">
    <location>
        <begin position="111"/>
        <end position="184"/>
    </location>
</feature>
<dbReference type="InterPro" id="IPR025832">
    <property type="entry name" value="GxGYxYP_C"/>
</dbReference>
<dbReference type="Gene3D" id="3.20.20.490">
    <property type="entry name" value="GxGYxYP glycoside hydrolase, C-terminal domain"/>
    <property type="match status" value="1"/>
</dbReference>
<comment type="caution">
    <text evidence="5">The sequence shown here is derived from an EMBL/GenBank/DDBJ whole genome shotgun (WGS) entry which is preliminary data.</text>
</comment>
<evidence type="ECO:0000259" key="2">
    <source>
        <dbReference type="Pfam" id="PF14323"/>
    </source>
</evidence>
<evidence type="ECO:0008006" key="7">
    <source>
        <dbReference type="Google" id="ProtNLM"/>
    </source>
</evidence>
<dbReference type="InterPro" id="IPR032626">
    <property type="entry name" value="GxGYxYP_N_1st"/>
</dbReference>
<dbReference type="InterPro" id="IPR048310">
    <property type="entry name" value="GxGYxYP_N_2nd"/>
</dbReference>
<dbReference type="InterPro" id="IPR038410">
    <property type="entry name" value="GxGYxYP_C_sf"/>
</dbReference>
<evidence type="ECO:0000313" key="6">
    <source>
        <dbReference type="Proteomes" id="UP000597338"/>
    </source>
</evidence>
<gene>
    <name evidence="5" type="ORF">GCM10011386_03790</name>
</gene>
<dbReference type="EMBL" id="BMIK01000001">
    <property type="protein sequence ID" value="GGC15245.1"/>
    <property type="molecule type" value="Genomic_DNA"/>
</dbReference>
<feature type="chain" id="PRO_5045474504" description="GxGYxY sequence motif-containing protein" evidence="1">
    <location>
        <begin position="21"/>
        <end position="578"/>
    </location>
</feature>
<dbReference type="Pfam" id="PF16216">
    <property type="entry name" value="GxGYxYP_N"/>
    <property type="match status" value="1"/>
</dbReference>
<protein>
    <recommendedName>
        <fullName evidence="7">GxGYxY sequence motif-containing protein</fullName>
    </recommendedName>
</protein>
<dbReference type="Pfam" id="PF20957">
    <property type="entry name" value="GxGYxYP_N_2nd"/>
    <property type="match status" value="1"/>
</dbReference>
<dbReference type="Pfam" id="PF14323">
    <property type="entry name" value="GxGYxYP_C"/>
    <property type="match status" value="1"/>
</dbReference>
<dbReference type="PANTHER" id="PTHR37321:SF1">
    <property type="entry name" value="EXPORTED PROTEIN"/>
    <property type="match status" value="1"/>
</dbReference>
<reference evidence="6" key="1">
    <citation type="journal article" date="2019" name="Int. J. Syst. Evol. Microbiol.">
        <title>The Global Catalogue of Microorganisms (GCM) 10K type strain sequencing project: providing services to taxonomists for standard genome sequencing and annotation.</title>
        <authorList>
            <consortium name="The Broad Institute Genomics Platform"/>
            <consortium name="The Broad Institute Genome Sequencing Center for Infectious Disease"/>
            <person name="Wu L."/>
            <person name="Ma J."/>
        </authorList>
    </citation>
    <scope>NUCLEOTIDE SEQUENCE [LARGE SCALE GENOMIC DNA]</scope>
    <source>
        <strain evidence="6">CGMCC 1.15342</strain>
    </source>
</reference>
<evidence type="ECO:0000259" key="4">
    <source>
        <dbReference type="Pfam" id="PF20957"/>
    </source>
</evidence>
<feature type="signal peptide" evidence="1">
    <location>
        <begin position="1"/>
        <end position="20"/>
    </location>
</feature>
<organism evidence="5 6">
    <name type="scientific">Parapedobacter defluvii</name>
    <dbReference type="NCBI Taxonomy" id="2045106"/>
    <lineage>
        <taxon>Bacteria</taxon>
        <taxon>Pseudomonadati</taxon>
        <taxon>Bacteroidota</taxon>
        <taxon>Sphingobacteriia</taxon>
        <taxon>Sphingobacteriales</taxon>
        <taxon>Sphingobacteriaceae</taxon>
        <taxon>Parapedobacter</taxon>
    </lineage>
</organism>
<feature type="domain" description="GxGYxYP putative glycoside hydrolase first N-terminal" evidence="3">
    <location>
        <begin position="45"/>
        <end position="99"/>
    </location>
</feature>
<dbReference type="PANTHER" id="PTHR37321">
    <property type="entry name" value="EXPORTED PROTEIN-RELATED"/>
    <property type="match status" value="1"/>
</dbReference>
<feature type="domain" description="GxGYxYP putative glycoside hydrolase C-terminal" evidence="2">
    <location>
        <begin position="345"/>
        <end position="574"/>
    </location>
</feature>
<evidence type="ECO:0000256" key="1">
    <source>
        <dbReference type="SAM" id="SignalP"/>
    </source>
</evidence>
<evidence type="ECO:0000313" key="5">
    <source>
        <dbReference type="EMBL" id="GGC15245.1"/>
    </source>
</evidence>